<dbReference type="SUPFAM" id="SSF47413">
    <property type="entry name" value="lambda repressor-like DNA-binding domains"/>
    <property type="match status" value="1"/>
</dbReference>
<dbReference type="PROSITE" id="PS50943">
    <property type="entry name" value="HTH_CROC1"/>
    <property type="match status" value="1"/>
</dbReference>
<dbReference type="InterPro" id="IPR010982">
    <property type="entry name" value="Lambda_DNA-bd_dom_sf"/>
</dbReference>
<gene>
    <name evidence="2" type="ORF">JF886_08495</name>
</gene>
<evidence type="ECO:0000313" key="2">
    <source>
        <dbReference type="EMBL" id="MBJ7594887.1"/>
    </source>
</evidence>
<protein>
    <submittedName>
        <fullName evidence="2">Helix-turn-helix domain-containing protein</fullName>
    </submittedName>
</protein>
<proteinExistence type="predicted"/>
<dbReference type="InterPro" id="IPR001387">
    <property type="entry name" value="Cro/C1-type_HTH"/>
</dbReference>
<name>A0A934K0A8_9BACT</name>
<dbReference type="SMART" id="SM00530">
    <property type="entry name" value="HTH_XRE"/>
    <property type="match status" value="1"/>
</dbReference>
<dbReference type="EMBL" id="JAEKNS010000084">
    <property type="protein sequence ID" value="MBJ7594887.1"/>
    <property type="molecule type" value="Genomic_DNA"/>
</dbReference>
<accession>A0A934K0A8</accession>
<dbReference type="Pfam" id="PF13560">
    <property type="entry name" value="HTH_31"/>
    <property type="match status" value="1"/>
</dbReference>
<comment type="caution">
    <text evidence="2">The sequence shown here is derived from an EMBL/GenBank/DDBJ whole genome shotgun (WGS) entry which is preliminary data.</text>
</comment>
<organism evidence="2 3">
    <name type="scientific">Candidatus Aeolococcus gillhamiae</name>
    <dbReference type="NCBI Taxonomy" id="3127015"/>
    <lineage>
        <taxon>Bacteria</taxon>
        <taxon>Bacillati</taxon>
        <taxon>Candidatus Dormiibacterota</taxon>
        <taxon>Candidatus Dormibacteria</taxon>
        <taxon>Candidatus Aeolococcales</taxon>
        <taxon>Candidatus Aeolococcaceae</taxon>
        <taxon>Candidatus Aeolococcus</taxon>
    </lineage>
</organism>
<dbReference type="GO" id="GO:0003677">
    <property type="term" value="F:DNA binding"/>
    <property type="evidence" value="ECO:0007669"/>
    <property type="project" value="InterPro"/>
</dbReference>
<feature type="domain" description="HTH cro/C1-type" evidence="1">
    <location>
        <begin position="43"/>
        <end position="97"/>
    </location>
</feature>
<dbReference type="AlphaFoldDB" id="A0A934K0A8"/>
<dbReference type="Gene3D" id="1.10.260.40">
    <property type="entry name" value="lambda repressor-like DNA-binding domains"/>
    <property type="match status" value="1"/>
</dbReference>
<dbReference type="RefSeq" id="WP_337311487.1">
    <property type="nucleotide sequence ID" value="NZ_JAEKNS010000084.1"/>
</dbReference>
<evidence type="ECO:0000259" key="1">
    <source>
        <dbReference type="PROSITE" id="PS50943"/>
    </source>
</evidence>
<evidence type="ECO:0000313" key="3">
    <source>
        <dbReference type="Proteomes" id="UP000606991"/>
    </source>
</evidence>
<reference evidence="2 3" key="1">
    <citation type="submission" date="2020-10" db="EMBL/GenBank/DDBJ databases">
        <title>Ca. Dormibacterota MAGs.</title>
        <authorList>
            <person name="Montgomery K."/>
        </authorList>
    </citation>
    <scope>NUCLEOTIDE SEQUENCE [LARGE SCALE GENOMIC DNA]</scope>
    <source>
        <strain evidence="2">SC8812_S17_18</strain>
    </source>
</reference>
<sequence>MQKIDTSRHRRFVEEQLADPEFRSEYEQAAAQIAQVDEVMETLDRLRIEAGRSKADLARRVGKDPAAIRRLYTAEVNPELRTIAALAAALDAEIRIVRHSEDQSPRATAAAR</sequence>
<dbReference type="Proteomes" id="UP000606991">
    <property type="component" value="Unassembled WGS sequence"/>
</dbReference>